<protein>
    <recommendedName>
        <fullName evidence="2">DNA-3-methyladenine glycosylase AlkA N-terminal domain-containing protein</fullName>
    </recommendedName>
</protein>
<feature type="compositionally biased region" description="Basic and acidic residues" evidence="1">
    <location>
        <begin position="105"/>
        <end position="115"/>
    </location>
</feature>
<sequence length="115" mass="12346">MDETLARAPQPPTGPALIDVTATAEAVIGRVHQSDSQELEPARSNIRRLLDPDAYPTVLDTDPALARLVTARPGLCSPGAADGFEISVRAITGQQISAPARPRSRIPERDNHNFQ</sequence>
<dbReference type="Pfam" id="PF06029">
    <property type="entry name" value="AlkA_N"/>
    <property type="match status" value="1"/>
</dbReference>
<reference evidence="4" key="1">
    <citation type="journal article" date="2019" name="Int. J. Syst. Evol. Microbiol.">
        <title>The Global Catalogue of Microorganisms (GCM) 10K type strain sequencing project: providing services to taxonomists for standard genome sequencing and annotation.</title>
        <authorList>
            <consortium name="The Broad Institute Genomics Platform"/>
            <consortium name="The Broad Institute Genome Sequencing Center for Infectious Disease"/>
            <person name="Wu L."/>
            <person name="Ma J."/>
        </authorList>
    </citation>
    <scope>NUCLEOTIDE SEQUENCE [LARGE SCALE GENOMIC DNA]</scope>
    <source>
        <strain evidence="4">JCM 17933</strain>
    </source>
</reference>
<organism evidence="3 4">
    <name type="scientific">Actinoallomurus oryzae</name>
    <dbReference type="NCBI Taxonomy" id="502180"/>
    <lineage>
        <taxon>Bacteria</taxon>
        <taxon>Bacillati</taxon>
        <taxon>Actinomycetota</taxon>
        <taxon>Actinomycetes</taxon>
        <taxon>Streptosporangiales</taxon>
        <taxon>Thermomonosporaceae</taxon>
        <taxon>Actinoallomurus</taxon>
    </lineage>
</organism>
<evidence type="ECO:0000259" key="2">
    <source>
        <dbReference type="Pfam" id="PF06029"/>
    </source>
</evidence>
<evidence type="ECO:0000256" key="1">
    <source>
        <dbReference type="SAM" id="MobiDB-lite"/>
    </source>
</evidence>
<dbReference type="InterPro" id="IPR037046">
    <property type="entry name" value="AlkA_N_sf"/>
</dbReference>
<gene>
    <name evidence="3" type="ORF">GCM10023191_025480</name>
</gene>
<keyword evidence="4" id="KW-1185">Reference proteome</keyword>
<comment type="caution">
    <text evidence="3">The sequence shown here is derived from an EMBL/GenBank/DDBJ whole genome shotgun (WGS) entry which is preliminary data.</text>
</comment>
<feature type="region of interest" description="Disordered" evidence="1">
    <location>
        <begin position="93"/>
        <end position="115"/>
    </location>
</feature>
<dbReference type="InterPro" id="IPR010316">
    <property type="entry name" value="AlkA_N"/>
</dbReference>
<proteinExistence type="predicted"/>
<name>A0ABP8PT66_9ACTN</name>
<evidence type="ECO:0000313" key="3">
    <source>
        <dbReference type="EMBL" id="GAA4491457.1"/>
    </source>
</evidence>
<dbReference type="Gene3D" id="3.30.310.20">
    <property type="entry name" value="DNA-3-methyladenine glycosylase AlkA, N-terminal domain"/>
    <property type="match status" value="1"/>
</dbReference>
<dbReference type="EMBL" id="BAABHF010000016">
    <property type="protein sequence ID" value="GAA4491457.1"/>
    <property type="molecule type" value="Genomic_DNA"/>
</dbReference>
<accession>A0ABP8PT66</accession>
<dbReference type="Proteomes" id="UP001500503">
    <property type="component" value="Unassembled WGS sequence"/>
</dbReference>
<feature type="domain" description="DNA-3-methyladenine glycosylase AlkA N-terminal" evidence="2">
    <location>
        <begin position="14"/>
        <end position="82"/>
    </location>
</feature>
<evidence type="ECO:0000313" key="4">
    <source>
        <dbReference type="Proteomes" id="UP001500503"/>
    </source>
</evidence>